<protein>
    <recommendedName>
        <fullName evidence="1">Knr4/Smi1-like domain-containing protein</fullName>
    </recommendedName>
</protein>
<dbReference type="Gene3D" id="3.40.1580.10">
    <property type="entry name" value="SMI1/KNR4-like"/>
    <property type="match status" value="1"/>
</dbReference>
<dbReference type="Pfam" id="PF09346">
    <property type="entry name" value="SMI1_KNR4"/>
    <property type="match status" value="1"/>
</dbReference>
<dbReference type="Proteomes" id="UP000215861">
    <property type="component" value="Unassembled WGS sequence"/>
</dbReference>
<evidence type="ECO:0000259" key="1">
    <source>
        <dbReference type="Pfam" id="PF09346"/>
    </source>
</evidence>
<dbReference type="EMBL" id="NQKQ01000043">
    <property type="protein sequence ID" value="PAA04016.1"/>
    <property type="molecule type" value="Genomic_DNA"/>
</dbReference>
<accession>A0A266ZUT0</accession>
<gene>
    <name evidence="2" type="ORF">CJU81_23135</name>
</gene>
<dbReference type="AlphaFoldDB" id="A0A266ZUT0"/>
<dbReference type="InterPro" id="IPR037883">
    <property type="entry name" value="Knr4/Smi1-like_sf"/>
</dbReference>
<dbReference type="PANTHER" id="PTHR47432:SF1">
    <property type="entry name" value="CELL WALL ASSEMBLY REGULATOR SMI1"/>
    <property type="match status" value="1"/>
</dbReference>
<comment type="caution">
    <text evidence="2">The sequence shown here is derived from an EMBL/GenBank/DDBJ whole genome shotgun (WGS) entry which is preliminary data.</text>
</comment>
<dbReference type="SUPFAM" id="SSF160631">
    <property type="entry name" value="SMI1/KNR4-like"/>
    <property type="match status" value="1"/>
</dbReference>
<organism evidence="2 3">
    <name type="scientific">Pseudomonas fragi</name>
    <dbReference type="NCBI Taxonomy" id="296"/>
    <lineage>
        <taxon>Bacteria</taxon>
        <taxon>Pseudomonadati</taxon>
        <taxon>Pseudomonadota</taxon>
        <taxon>Gammaproteobacteria</taxon>
        <taxon>Pseudomonadales</taxon>
        <taxon>Pseudomonadaceae</taxon>
        <taxon>Pseudomonas</taxon>
    </lineage>
</organism>
<dbReference type="OrthoDB" id="7593948at2"/>
<sequence>MEVSTKLGAIQTLPTMFTECLKVHDGQNGKAGSLFTQGRYLSAEQIESEWCAWRDLLEQGEFEDRDSDPECGIKTGWWRLGWVPFVSNGRGDHLCLDLDPDADGKVGQVIEVSHDVQERCLVSSTFSEWLATEVQLKCHD</sequence>
<proteinExistence type="predicted"/>
<dbReference type="InterPro" id="IPR018958">
    <property type="entry name" value="Knr4/Smi1-like_dom"/>
</dbReference>
<dbReference type="InterPro" id="IPR051873">
    <property type="entry name" value="KNR4/SMI1_regulator"/>
</dbReference>
<reference evidence="2 3" key="1">
    <citation type="submission" date="2017-08" db="EMBL/GenBank/DDBJ databases">
        <title>Genomic and metabolic characterisation of spoilage-associated Pseudomonas species.</title>
        <authorList>
            <person name="Stanborough T."/>
            <person name="Fegan N."/>
            <person name="Powell S.M."/>
            <person name="Singh T."/>
            <person name="Tamplin M.L."/>
            <person name="Chandry P.S."/>
        </authorList>
    </citation>
    <scope>NUCLEOTIDE SEQUENCE [LARGE SCALE GENOMIC DNA]</scope>
    <source>
        <strain evidence="2 3">F1801</strain>
    </source>
</reference>
<evidence type="ECO:0000313" key="3">
    <source>
        <dbReference type="Proteomes" id="UP000215861"/>
    </source>
</evidence>
<dbReference type="PANTHER" id="PTHR47432">
    <property type="entry name" value="CELL WALL ASSEMBLY REGULATOR SMI1"/>
    <property type="match status" value="1"/>
</dbReference>
<name>A0A266ZUT0_PSEFR</name>
<feature type="domain" description="Knr4/Smi1-like" evidence="1">
    <location>
        <begin position="12"/>
        <end position="131"/>
    </location>
</feature>
<evidence type="ECO:0000313" key="2">
    <source>
        <dbReference type="EMBL" id="PAA04016.1"/>
    </source>
</evidence>